<gene>
    <name evidence="2" type="ORF">HYH03_013224</name>
</gene>
<feature type="compositionally biased region" description="Gly residues" evidence="1">
    <location>
        <begin position="15"/>
        <end position="70"/>
    </location>
</feature>
<dbReference type="AlphaFoldDB" id="A0A836BT64"/>
<comment type="caution">
    <text evidence="2">The sequence shown here is derived from an EMBL/GenBank/DDBJ whole genome shotgun (WGS) entry which is preliminary data.</text>
</comment>
<feature type="region of interest" description="Disordered" evidence="1">
    <location>
        <begin position="214"/>
        <end position="245"/>
    </location>
</feature>
<organism evidence="2 3">
    <name type="scientific">Edaphochlamys debaryana</name>
    <dbReference type="NCBI Taxonomy" id="47281"/>
    <lineage>
        <taxon>Eukaryota</taxon>
        <taxon>Viridiplantae</taxon>
        <taxon>Chlorophyta</taxon>
        <taxon>core chlorophytes</taxon>
        <taxon>Chlorophyceae</taxon>
        <taxon>CS clade</taxon>
        <taxon>Chlamydomonadales</taxon>
        <taxon>Chlamydomonadales incertae sedis</taxon>
        <taxon>Edaphochlamys</taxon>
    </lineage>
</organism>
<evidence type="ECO:0000256" key="1">
    <source>
        <dbReference type="SAM" id="MobiDB-lite"/>
    </source>
</evidence>
<feature type="region of interest" description="Disordered" evidence="1">
    <location>
        <begin position="15"/>
        <end position="97"/>
    </location>
</feature>
<evidence type="ECO:0000313" key="2">
    <source>
        <dbReference type="EMBL" id="KAG2488231.1"/>
    </source>
</evidence>
<proteinExistence type="predicted"/>
<protein>
    <submittedName>
        <fullName evidence="2">Uncharacterized protein</fullName>
    </submittedName>
</protein>
<keyword evidence="3" id="KW-1185">Reference proteome</keyword>
<reference evidence="2" key="1">
    <citation type="journal article" date="2020" name="bioRxiv">
        <title>Comparative genomics of Chlamydomonas.</title>
        <authorList>
            <person name="Craig R.J."/>
            <person name="Hasan A.R."/>
            <person name="Ness R.W."/>
            <person name="Keightley P.D."/>
        </authorList>
    </citation>
    <scope>NUCLEOTIDE SEQUENCE</scope>
    <source>
        <strain evidence="2">CCAP 11/70</strain>
    </source>
</reference>
<dbReference type="EMBL" id="JAEHOE010000086">
    <property type="protein sequence ID" value="KAG2488231.1"/>
    <property type="molecule type" value="Genomic_DNA"/>
</dbReference>
<dbReference type="Proteomes" id="UP000612055">
    <property type="component" value="Unassembled WGS sequence"/>
</dbReference>
<name>A0A836BT64_9CHLO</name>
<sequence length="245" mass="24121">MGACAWSAPACARWGGAGGGRRAAGGGRRAAGGGRRAAGGGRRAAGGGRRAAGGGRRAAGGGRRAAGGGRRAAAAVAEGEARGEGHTPWGPRSGREGGVLVLRSQPAAGLWDAGTARTDDLFGVDDTKCMLTYVEGLGWGNVDEATLCGKQAGTGTSEIHVLVNGTADAYVGDVIAFLEEATGWLTVTLRLNCPWLAAVGGGLPGGGIRVAVSGPGGTSWPEQWPRTVPGTDPRATAAASPSSGP</sequence>
<evidence type="ECO:0000313" key="3">
    <source>
        <dbReference type="Proteomes" id="UP000612055"/>
    </source>
</evidence>
<dbReference type="OrthoDB" id="550992at2759"/>
<accession>A0A836BT64</accession>